<protein>
    <submittedName>
        <fullName evidence="2">Uncharacterized protein</fullName>
    </submittedName>
</protein>
<dbReference type="AlphaFoldDB" id="A0A9I9EAS5"/>
<sequence length="104" mass="11376">MNSASGAASGIGNQNREGKLRKEKKSSRFSSPFRRCSATVRRCPPSPPSATLADPIVIPKFNSIAIFNSITSTPLAACPPFILKNVRFDPQIGLHNKQYEDMKN</sequence>
<dbReference type="EnsemblPlants" id="MELO3C030997.2.1">
    <property type="protein sequence ID" value="MELO3C030997.2.1"/>
    <property type="gene ID" value="MELO3C030997.2"/>
</dbReference>
<evidence type="ECO:0000256" key="1">
    <source>
        <dbReference type="SAM" id="MobiDB-lite"/>
    </source>
</evidence>
<name>A0A9I9EAS5_CUCME</name>
<dbReference type="Gramene" id="MELO3C030997.2.1">
    <property type="protein sequence ID" value="MELO3C030997.2.1"/>
    <property type="gene ID" value="MELO3C030997.2"/>
</dbReference>
<proteinExistence type="predicted"/>
<reference evidence="2" key="1">
    <citation type="submission" date="2023-03" db="UniProtKB">
        <authorList>
            <consortium name="EnsemblPlants"/>
        </authorList>
    </citation>
    <scope>IDENTIFICATION</scope>
</reference>
<feature type="compositionally biased region" description="Polar residues" evidence="1">
    <location>
        <begin position="1"/>
        <end position="15"/>
    </location>
</feature>
<evidence type="ECO:0000313" key="2">
    <source>
        <dbReference type="EnsemblPlants" id="MELO3C030997.2.1"/>
    </source>
</evidence>
<feature type="region of interest" description="Disordered" evidence="1">
    <location>
        <begin position="1"/>
        <end position="49"/>
    </location>
</feature>
<accession>A0A9I9EAS5</accession>
<organism evidence="2">
    <name type="scientific">Cucumis melo</name>
    <name type="common">Muskmelon</name>
    <dbReference type="NCBI Taxonomy" id="3656"/>
    <lineage>
        <taxon>Eukaryota</taxon>
        <taxon>Viridiplantae</taxon>
        <taxon>Streptophyta</taxon>
        <taxon>Embryophyta</taxon>
        <taxon>Tracheophyta</taxon>
        <taxon>Spermatophyta</taxon>
        <taxon>Magnoliopsida</taxon>
        <taxon>eudicotyledons</taxon>
        <taxon>Gunneridae</taxon>
        <taxon>Pentapetalae</taxon>
        <taxon>rosids</taxon>
        <taxon>fabids</taxon>
        <taxon>Cucurbitales</taxon>
        <taxon>Cucurbitaceae</taxon>
        <taxon>Benincaseae</taxon>
        <taxon>Cucumis</taxon>
    </lineage>
</organism>